<name>A0ACD2ERZ2_9MYCO</name>
<evidence type="ECO:0000313" key="1">
    <source>
        <dbReference type="EMBL" id="RRR47856.1"/>
    </source>
</evidence>
<comment type="caution">
    <text evidence="1">The sequence shown here is derived from an EMBL/GenBank/DDBJ whole genome shotgun (WGS) entry which is preliminary data.</text>
</comment>
<reference evidence="1" key="1">
    <citation type="submission" date="2018-11" db="EMBL/GenBank/DDBJ databases">
        <authorList>
            <person name="Sattar A."/>
            <person name="Zunita Z."/>
            <person name="Jalila A."/>
            <person name="Saleha A.A."/>
        </authorList>
    </citation>
    <scope>NUCLEOTIDE SEQUENCE</scope>
    <source>
        <strain evidence="1">F12-74</strain>
    </source>
</reference>
<organism evidence="1 2">
    <name type="scientific">Mycolicibacter terrae</name>
    <dbReference type="NCBI Taxonomy" id="1788"/>
    <lineage>
        <taxon>Bacteria</taxon>
        <taxon>Bacillati</taxon>
        <taxon>Actinomycetota</taxon>
        <taxon>Actinomycetes</taxon>
        <taxon>Mycobacteriales</taxon>
        <taxon>Mycobacteriaceae</taxon>
        <taxon>Mycolicibacter</taxon>
    </lineage>
</organism>
<sequence length="171" mass="19506">MPTVDPDAKRWQELTAKRIGRAVQMYRDRRGLSASQLADRTRELGYPIHRVTISKIESGNRLGKVDVCELLVLAKALGTDPLSLVLPDLLDGEVELTPGDPMPTHAAIREFVGQSFDETSMRVYWDYLDLVARQRMYEQRGNDDAAHEAREQARQTIQWGVEHYGWEVRNG</sequence>
<gene>
    <name evidence="1" type="ORF">EHH44_03125</name>
</gene>
<accession>A0ACD2ERZ2</accession>
<evidence type="ECO:0000313" key="2">
    <source>
        <dbReference type="Proteomes" id="UP000268891"/>
    </source>
</evidence>
<dbReference type="Proteomes" id="UP000268891">
    <property type="component" value="Unassembled WGS sequence"/>
</dbReference>
<keyword evidence="2" id="KW-1185">Reference proteome</keyword>
<proteinExistence type="predicted"/>
<protein>
    <submittedName>
        <fullName evidence="1">Helix-turn-helix domain-containing protein</fullName>
    </submittedName>
</protein>
<dbReference type="EMBL" id="RRZR01000003">
    <property type="protein sequence ID" value="RRR47856.1"/>
    <property type="molecule type" value="Genomic_DNA"/>
</dbReference>